<organism evidence="1 2">
    <name type="scientific">Actinocorallia libanotica</name>
    <dbReference type="NCBI Taxonomy" id="46162"/>
    <lineage>
        <taxon>Bacteria</taxon>
        <taxon>Bacillati</taxon>
        <taxon>Actinomycetota</taxon>
        <taxon>Actinomycetes</taxon>
        <taxon>Streptosporangiales</taxon>
        <taxon>Thermomonosporaceae</taxon>
        <taxon>Actinocorallia</taxon>
    </lineage>
</organism>
<dbReference type="RefSeq" id="WP_344235476.1">
    <property type="nucleotide sequence ID" value="NZ_BAAAHH010000001.1"/>
</dbReference>
<evidence type="ECO:0000313" key="2">
    <source>
        <dbReference type="Proteomes" id="UP001500665"/>
    </source>
</evidence>
<comment type="caution">
    <text evidence="1">The sequence shown here is derived from an EMBL/GenBank/DDBJ whole genome shotgun (WGS) entry which is preliminary data.</text>
</comment>
<reference evidence="2" key="1">
    <citation type="journal article" date="2019" name="Int. J. Syst. Evol. Microbiol.">
        <title>The Global Catalogue of Microorganisms (GCM) 10K type strain sequencing project: providing services to taxonomists for standard genome sequencing and annotation.</title>
        <authorList>
            <consortium name="The Broad Institute Genomics Platform"/>
            <consortium name="The Broad Institute Genome Sequencing Center for Infectious Disease"/>
            <person name="Wu L."/>
            <person name="Ma J."/>
        </authorList>
    </citation>
    <scope>NUCLEOTIDE SEQUENCE [LARGE SCALE GENOMIC DNA]</scope>
    <source>
        <strain evidence="2">JCM 10696</strain>
    </source>
</reference>
<dbReference type="EMBL" id="BAAAHH010000001">
    <property type="protein sequence ID" value="GAA0935912.1"/>
    <property type="molecule type" value="Genomic_DNA"/>
</dbReference>
<gene>
    <name evidence="1" type="ORF">GCM10009550_01240</name>
</gene>
<accession>A0ABP4AHD1</accession>
<protein>
    <submittedName>
        <fullName evidence="1">Uncharacterized protein</fullName>
    </submittedName>
</protein>
<name>A0ABP4AHD1_9ACTN</name>
<proteinExistence type="predicted"/>
<dbReference type="Proteomes" id="UP001500665">
    <property type="component" value="Unassembled WGS sequence"/>
</dbReference>
<evidence type="ECO:0000313" key="1">
    <source>
        <dbReference type="EMBL" id="GAA0935912.1"/>
    </source>
</evidence>
<sequence>MAVEQGRPCTQDGTWALTHGSWVDVDDGAVTLHLLRSDDGDEEQALYVADLEEANELLRSWGFSPQRLVSAGFDEDCDLFELA</sequence>
<keyword evidence="2" id="KW-1185">Reference proteome</keyword>